<comment type="caution">
    <text evidence="2">The sequence shown here is derived from an EMBL/GenBank/DDBJ whole genome shotgun (WGS) entry which is preliminary data.</text>
</comment>
<evidence type="ECO:0000313" key="2">
    <source>
        <dbReference type="EMBL" id="MDZ5662946.1"/>
    </source>
</evidence>
<reference evidence="2 3" key="1">
    <citation type="submission" date="2023-11" db="EMBL/GenBank/DDBJ databases">
        <title>Novel species in genus Nocardioides.</title>
        <authorList>
            <person name="Zhou H."/>
        </authorList>
    </citation>
    <scope>NUCLEOTIDE SEQUENCE [LARGE SCALE GENOMIC DNA]</scope>
    <source>
        <strain evidence="2 3">S-58</strain>
    </source>
</reference>
<accession>A0ABU5KDB3</accession>
<feature type="signal peptide" evidence="1">
    <location>
        <begin position="1"/>
        <end position="28"/>
    </location>
</feature>
<dbReference type="Proteomes" id="UP001291999">
    <property type="component" value="Unassembled WGS sequence"/>
</dbReference>
<dbReference type="EMBL" id="JAXQPW010000006">
    <property type="protein sequence ID" value="MDZ5662946.1"/>
    <property type="molecule type" value="Genomic_DNA"/>
</dbReference>
<proteinExistence type="predicted"/>
<sequence>MKRTLQWSAALAAGTLLPLGMVATTATAAPAPSSAAHSQHRLVDLPAKDALQEAVAPSECAPTLLDGYIDQLFAEMSDAQFAFLVAHQDVLLSVPTYDALFFGTAGDPDYALDSHAAQLRNTYRDLQRFWDIESDDIQLMAMHSDSLLDPVRIARTLEAMVDAGELPPMTDAAIAQEAQTVATFMQAQDEAFQDNPLWTLNAYAFSAEGETDPVIAALPDKLVFGDGILEAYDAIGLGDVGPRVIMAHEFAHHVQFELGTFDTGPTDPAEATRRTELMADAMASYYATHKKGLALNSKRVTDALLSFYSVGDCSFASPGHHGTPLQRERAADWGADLAAAAKPRSLVLSAERVIELFEEDLAVIIAG</sequence>
<keyword evidence="3" id="KW-1185">Reference proteome</keyword>
<evidence type="ECO:0000313" key="3">
    <source>
        <dbReference type="Proteomes" id="UP001291999"/>
    </source>
</evidence>
<dbReference type="RefSeq" id="WP_322424868.1">
    <property type="nucleotide sequence ID" value="NZ_JAXQPW010000006.1"/>
</dbReference>
<keyword evidence="1" id="KW-0732">Signal</keyword>
<gene>
    <name evidence="2" type="ORF">SFC79_14310</name>
</gene>
<feature type="chain" id="PRO_5045451398" evidence="1">
    <location>
        <begin position="29"/>
        <end position="367"/>
    </location>
</feature>
<protein>
    <submittedName>
        <fullName evidence="2">Uncharacterized protein</fullName>
    </submittedName>
</protein>
<evidence type="ECO:0000256" key="1">
    <source>
        <dbReference type="SAM" id="SignalP"/>
    </source>
</evidence>
<organism evidence="2 3">
    <name type="scientific">Nocardioides renjunii</name>
    <dbReference type="NCBI Taxonomy" id="3095075"/>
    <lineage>
        <taxon>Bacteria</taxon>
        <taxon>Bacillati</taxon>
        <taxon>Actinomycetota</taxon>
        <taxon>Actinomycetes</taxon>
        <taxon>Propionibacteriales</taxon>
        <taxon>Nocardioidaceae</taxon>
        <taxon>Nocardioides</taxon>
    </lineage>
</organism>
<name>A0ABU5KDB3_9ACTN</name>